<reference evidence="3" key="1">
    <citation type="journal article" date="2019" name="Int. J. Syst. Evol. Microbiol.">
        <title>The Global Catalogue of Microorganisms (GCM) 10K type strain sequencing project: providing services to taxonomists for standard genome sequencing and annotation.</title>
        <authorList>
            <consortium name="The Broad Institute Genomics Platform"/>
            <consortium name="The Broad Institute Genome Sequencing Center for Infectious Disease"/>
            <person name="Wu L."/>
            <person name="Ma J."/>
        </authorList>
    </citation>
    <scope>NUCLEOTIDE SEQUENCE [LARGE SCALE GENOMIC DNA]</scope>
    <source>
        <strain evidence="3">JCM 16925</strain>
    </source>
</reference>
<comment type="caution">
    <text evidence="2">The sequence shown here is derived from an EMBL/GenBank/DDBJ whole genome shotgun (WGS) entry which is preliminary data.</text>
</comment>
<evidence type="ECO:0000256" key="1">
    <source>
        <dbReference type="SAM" id="Phobius"/>
    </source>
</evidence>
<keyword evidence="1" id="KW-0472">Membrane</keyword>
<accession>A0ABP7VD44</accession>
<protein>
    <submittedName>
        <fullName evidence="2">Uncharacterized protein</fullName>
    </submittedName>
</protein>
<dbReference type="Proteomes" id="UP001499984">
    <property type="component" value="Unassembled WGS sequence"/>
</dbReference>
<feature type="transmembrane region" description="Helical" evidence="1">
    <location>
        <begin position="12"/>
        <end position="34"/>
    </location>
</feature>
<dbReference type="RefSeq" id="WP_345015205.1">
    <property type="nucleotide sequence ID" value="NZ_BAAAZY010000011.1"/>
</dbReference>
<evidence type="ECO:0000313" key="2">
    <source>
        <dbReference type="EMBL" id="GAA4064722.1"/>
    </source>
</evidence>
<proteinExistence type="predicted"/>
<gene>
    <name evidence="2" type="ORF">GCM10022233_43850</name>
</gene>
<organism evidence="2 3">
    <name type="scientific">Streptomyces shaanxiensis</name>
    <dbReference type="NCBI Taxonomy" id="653357"/>
    <lineage>
        <taxon>Bacteria</taxon>
        <taxon>Bacillati</taxon>
        <taxon>Actinomycetota</taxon>
        <taxon>Actinomycetes</taxon>
        <taxon>Kitasatosporales</taxon>
        <taxon>Streptomycetaceae</taxon>
        <taxon>Streptomyces</taxon>
    </lineage>
</organism>
<name>A0ABP7VD44_9ACTN</name>
<keyword evidence="1" id="KW-1133">Transmembrane helix</keyword>
<evidence type="ECO:0000313" key="3">
    <source>
        <dbReference type="Proteomes" id="UP001499984"/>
    </source>
</evidence>
<sequence>MTALARPQNSKAILFGVIALLIFTAAAVAGGYWWNERNKPSQASKTDCLLAQKLVDSAQKIPGDKAAIETWVKSERELRSQLDDGYLGASISNYNALAVIRAKGDGTPQQKRVQQLADQANSHCTDANVTLVFPPIAS</sequence>
<keyword evidence="1" id="KW-0812">Transmembrane</keyword>
<dbReference type="EMBL" id="BAAAZY010000011">
    <property type="protein sequence ID" value="GAA4064722.1"/>
    <property type="molecule type" value="Genomic_DNA"/>
</dbReference>
<keyword evidence="3" id="KW-1185">Reference proteome</keyword>